<dbReference type="SUPFAM" id="SSF49879">
    <property type="entry name" value="SMAD/FHA domain"/>
    <property type="match status" value="1"/>
</dbReference>
<dbReference type="InterPro" id="IPR046883">
    <property type="entry name" value="T6SS_FHA_C"/>
</dbReference>
<sequence>MALTLKIENQTSLPDGGPLSISIQGKRGIDIGRNQYLDWTLPDPSRLISGRHCEVRWREGGYWLHDISSNGTFLQGDSNRLKEPHLLRNGDRFAIGHYIIAVELDEDATPAGTPAPGTPVVDYGGLWTSTEDAAPPIDRKELRGPRDLRPVGPDFLDWAVDVPSAQVPPSSPQGAPRGLKPAQPQVEPAESWADAPAKRPPAEPAINPLPNPRRASPAPAEPNVWGAEPIEPSAASLPSGIQAQPTRPEPREVPAPNENGEAVAEKGTGKPSGAGADFNRMFARGAGLSDDPFAARDPAEFAEQLGQLTLLVIENMRQLLDARQQAKRLARSADQTTVQAFDNNPLKFAPTVEDALRIMFGSKNRGFLDARGALTQGFDDVKRHQVKTYIAMQQAFKLVIEEFDPANIEAKSTSDRGLVAMVSSNKARLWDIHVARWQARTQHHKDGMLRAFMDYFAECYDRAGNDVG</sequence>
<proteinExistence type="predicted"/>
<dbReference type="Pfam" id="PF20232">
    <property type="entry name" value="T6SS_FHA_C"/>
    <property type="match status" value="1"/>
</dbReference>
<feature type="region of interest" description="Disordered" evidence="1">
    <location>
        <begin position="163"/>
        <end position="277"/>
    </location>
</feature>
<dbReference type="NCBIfam" id="TIGR03354">
    <property type="entry name" value="VI_FHA"/>
    <property type="match status" value="1"/>
</dbReference>
<feature type="compositionally biased region" description="Basic and acidic residues" evidence="1">
    <location>
        <begin position="137"/>
        <end position="148"/>
    </location>
</feature>
<evidence type="ECO:0000259" key="2">
    <source>
        <dbReference type="PROSITE" id="PS50006"/>
    </source>
</evidence>
<organism evidence="3 4">
    <name type="scientific">Bradyrhizobium ivorense</name>
    <dbReference type="NCBI Taxonomy" id="2511166"/>
    <lineage>
        <taxon>Bacteria</taxon>
        <taxon>Pseudomonadati</taxon>
        <taxon>Pseudomonadota</taxon>
        <taxon>Alphaproteobacteria</taxon>
        <taxon>Hyphomicrobiales</taxon>
        <taxon>Nitrobacteraceae</taxon>
        <taxon>Bradyrhizobium</taxon>
    </lineage>
</organism>
<feature type="compositionally biased region" description="Low complexity" evidence="1">
    <location>
        <begin position="163"/>
        <end position="176"/>
    </location>
</feature>
<evidence type="ECO:0000313" key="3">
    <source>
        <dbReference type="EMBL" id="VIO76366.1"/>
    </source>
</evidence>
<gene>
    <name evidence="3" type="ORF">CI1B_63730</name>
</gene>
<feature type="region of interest" description="Disordered" evidence="1">
    <location>
        <begin position="109"/>
        <end position="148"/>
    </location>
</feature>
<dbReference type="InterPro" id="IPR000253">
    <property type="entry name" value="FHA_dom"/>
</dbReference>
<dbReference type="InterPro" id="IPR008984">
    <property type="entry name" value="SMAD_FHA_dom_sf"/>
</dbReference>
<feature type="domain" description="FHA" evidence="2">
    <location>
        <begin position="29"/>
        <end position="79"/>
    </location>
</feature>
<dbReference type="CDD" id="cd00060">
    <property type="entry name" value="FHA"/>
    <property type="match status" value="1"/>
</dbReference>
<reference evidence="3" key="1">
    <citation type="submission" date="2019-02" db="EMBL/GenBank/DDBJ databases">
        <authorList>
            <person name="Pothier F.J."/>
        </authorList>
    </citation>
    <scope>NUCLEOTIDE SEQUENCE</scope>
    <source>
        <strain evidence="3">CI-1B</strain>
    </source>
</reference>
<keyword evidence="4" id="KW-1185">Reference proteome</keyword>
<protein>
    <recommendedName>
        <fullName evidence="2">FHA domain-containing protein</fullName>
    </recommendedName>
</protein>
<feature type="compositionally biased region" description="Low complexity" evidence="1">
    <location>
        <begin position="109"/>
        <end position="119"/>
    </location>
</feature>
<dbReference type="InterPro" id="IPR017735">
    <property type="entry name" value="T6SS_FHA"/>
</dbReference>
<dbReference type="OrthoDB" id="273564at2"/>
<dbReference type="RefSeq" id="WP_139863073.1">
    <property type="nucleotide sequence ID" value="NZ_CAADFC020000028.1"/>
</dbReference>
<comment type="caution">
    <text evidence="3">The sequence shown here is derived from an EMBL/GenBank/DDBJ whole genome shotgun (WGS) entry which is preliminary data.</text>
</comment>
<dbReference type="EMBL" id="CAADFC020000028">
    <property type="protein sequence ID" value="VIO76366.1"/>
    <property type="molecule type" value="Genomic_DNA"/>
</dbReference>
<dbReference type="AlphaFoldDB" id="A0A508TQ73"/>
<dbReference type="PROSITE" id="PS50006">
    <property type="entry name" value="FHA_DOMAIN"/>
    <property type="match status" value="1"/>
</dbReference>
<evidence type="ECO:0000256" key="1">
    <source>
        <dbReference type="SAM" id="MobiDB-lite"/>
    </source>
</evidence>
<name>A0A508TQ73_9BRAD</name>
<feature type="compositionally biased region" description="Pro residues" evidence="1">
    <location>
        <begin position="202"/>
        <end position="211"/>
    </location>
</feature>
<dbReference type="Pfam" id="PF00498">
    <property type="entry name" value="FHA"/>
    <property type="match status" value="1"/>
</dbReference>
<dbReference type="Proteomes" id="UP000328092">
    <property type="component" value="Unassembled WGS sequence"/>
</dbReference>
<dbReference type="Gene3D" id="2.60.200.20">
    <property type="match status" value="1"/>
</dbReference>
<dbReference type="SMART" id="SM00240">
    <property type="entry name" value="FHA"/>
    <property type="match status" value="1"/>
</dbReference>
<accession>A0A508TQ73</accession>
<evidence type="ECO:0000313" key="4">
    <source>
        <dbReference type="Proteomes" id="UP000328092"/>
    </source>
</evidence>